<evidence type="ECO:0000313" key="3">
    <source>
        <dbReference type="Proteomes" id="UP000790347"/>
    </source>
</evidence>
<feature type="region of interest" description="Disordered" evidence="1">
    <location>
        <begin position="1"/>
        <end position="20"/>
    </location>
</feature>
<comment type="caution">
    <text evidence="2">The sequence shown here is derived from an EMBL/GenBank/DDBJ whole genome shotgun (WGS) entry which is preliminary data.</text>
</comment>
<sequence>MADMESNQNISKVMNNYKGR</sequence>
<dbReference type="AlphaFoldDB" id="A0A922LB32"/>
<gene>
    <name evidence="2" type="ORF">DERF_003930</name>
</gene>
<name>A0A922LB32_DERFA</name>
<dbReference type="Proteomes" id="UP000790347">
    <property type="component" value="Unassembled WGS sequence"/>
</dbReference>
<reference evidence="2" key="1">
    <citation type="submission" date="2013-05" db="EMBL/GenBank/DDBJ databases">
        <authorList>
            <person name="Yim A.K.Y."/>
            <person name="Chan T.F."/>
            <person name="Ji K.M."/>
            <person name="Liu X.Y."/>
            <person name="Zhou J.W."/>
            <person name="Li R.Q."/>
            <person name="Yang K.Y."/>
            <person name="Li J."/>
            <person name="Li M."/>
            <person name="Law P.T.W."/>
            <person name="Wu Y.L."/>
            <person name="Cai Z.L."/>
            <person name="Qin H."/>
            <person name="Bao Y."/>
            <person name="Leung R.K.K."/>
            <person name="Ng P.K.S."/>
            <person name="Zou J."/>
            <person name="Zhong X.J."/>
            <person name="Ran P.X."/>
            <person name="Zhong N.S."/>
            <person name="Liu Z.G."/>
            <person name="Tsui S.K.W."/>
        </authorList>
    </citation>
    <scope>NUCLEOTIDE SEQUENCE</scope>
    <source>
        <strain evidence="2">Derf</strain>
        <tissue evidence="2">Whole organism</tissue>
    </source>
</reference>
<protein>
    <submittedName>
        <fullName evidence="2">Uncharacterized protein</fullName>
    </submittedName>
</protein>
<dbReference type="EMBL" id="ASGP02000001">
    <property type="protein sequence ID" value="KAH9530096.1"/>
    <property type="molecule type" value="Genomic_DNA"/>
</dbReference>
<reference evidence="2" key="2">
    <citation type="journal article" date="2022" name="Res Sq">
        <title>Comparative Genomics Reveals Insights into the Divergent Evolution of Astigmatic Mites and Household Pest Adaptations.</title>
        <authorList>
            <person name="Xiong Q."/>
            <person name="Wan A.T.-Y."/>
            <person name="Liu X.-Y."/>
            <person name="Fung C.S.-H."/>
            <person name="Xiao X."/>
            <person name="Malainual N."/>
            <person name="Hou J."/>
            <person name="Wang L."/>
            <person name="Wang M."/>
            <person name="Yang K."/>
            <person name="Cui Y."/>
            <person name="Leung E."/>
            <person name="Nong W."/>
            <person name="Shin S.-K."/>
            <person name="Au S."/>
            <person name="Jeong K.Y."/>
            <person name="Chew F.T."/>
            <person name="Hui J."/>
            <person name="Leung T.F."/>
            <person name="Tungtrongchitr A."/>
            <person name="Zhong N."/>
            <person name="Liu Z."/>
            <person name="Tsui S."/>
        </authorList>
    </citation>
    <scope>NUCLEOTIDE SEQUENCE</scope>
    <source>
        <strain evidence="2">Derf</strain>
        <tissue evidence="2">Whole organism</tissue>
    </source>
</reference>
<evidence type="ECO:0000256" key="1">
    <source>
        <dbReference type="SAM" id="MobiDB-lite"/>
    </source>
</evidence>
<accession>A0A922LB32</accession>
<evidence type="ECO:0000313" key="2">
    <source>
        <dbReference type="EMBL" id="KAH9530096.1"/>
    </source>
</evidence>
<keyword evidence="3" id="KW-1185">Reference proteome</keyword>
<feature type="compositionally biased region" description="Polar residues" evidence="1">
    <location>
        <begin position="1"/>
        <end position="14"/>
    </location>
</feature>
<organism evidence="2 3">
    <name type="scientific">Dermatophagoides farinae</name>
    <name type="common">American house dust mite</name>
    <dbReference type="NCBI Taxonomy" id="6954"/>
    <lineage>
        <taxon>Eukaryota</taxon>
        <taxon>Metazoa</taxon>
        <taxon>Ecdysozoa</taxon>
        <taxon>Arthropoda</taxon>
        <taxon>Chelicerata</taxon>
        <taxon>Arachnida</taxon>
        <taxon>Acari</taxon>
        <taxon>Acariformes</taxon>
        <taxon>Sarcoptiformes</taxon>
        <taxon>Astigmata</taxon>
        <taxon>Psoroptidia</taxon>
        <taxon>Analgoidea</taxon>
        <taxon>Pyroglyphidae</taxon>
        <taxon>Dermatophagoidinae</taxon>
        <taxon>Dermatophagoides</taxon>
    </lineage>
</organism>
<proteinExistence type="predicted"/>